<accession>A0A450RYM3</accession>
<dbReference type="Pfam" id="PF00702">
    <property type="entry name" value="Hydrolase"/>
    <property type="match status" value="1"/>
</dbReference>
<dbReference type="InterPro" id="IPR006439">
    <property type="entry name" value="HAD-SF_hydro_IA"/>
</dbReference>
<dbReference type="HAMAP" id="MF_01681">
    <property type="entry name" value="Salvage_MtnC"/>
    <property type="match status" value="1"/>
</dbReference>
<keyword evidence="3 4" id="KW-0486">Methionine biosynthesis</keyword>
<comment type="function">
    <text evidence="4">Bifunctional enzyme that catalyzes the enolization of 2,3-diketo-5-methylthiopentyl-1-phosphate (DK-MTP-1-P) into the intermediate 2-hydroxy-3-keto-5-methylthiopentenyl-1-phosphate (HK-MTPenyl-1-P), which is then dephosphorylated to form the acireductone 1,2-dihydroxy-3-keto-5-methylthiopentene (DHK-MTPene).</text>
</comment>
<dbReference type="GO" id="GO:0000287">
    <property type="term" value="F:magnesium ion binding"/>
    <property type="evidence" value="ECO:0007669"/>
    <property type="project" value="UniProtKB-UniRule"/>
</dbReference>
<dbReference type="GO" id="GO:0043716">
    <property type="term" value="F:2-hydroxy-3-keto-5-methylthiopentenyl-1-phosphate phosphatase activity"/>
    <property type="evidence" value="ECO:0007669"/>
    <property type="project" value="UniProtKB-UniRule"/>
</dbReference>
<dbReference type="SFLD" id="SFLDS00003">
    <property type="entry name" value="Haloacid_Dehalogenase"/>
    <property type="match status" value="1"/>
</dbReference>
<evidence type="ECO:0000256" key="1">
    <source>
        <dbReference type="ARBA" id="ARBA00022605"/>
    </source>
</evidence>
<gene>
    <name evidence="4" type="primary">mtnC</name>
    <name evidence="5" type="ORF">BECKFW1821A_GA0114235_100633</name>
</gene>
<dbReference type="SFLD" id="SFLDG01133">
    <property type="entry name" value="C1.5.4:_Enolase-phosphatase_Li"/>
    <property type="match status" value="1"/>
</dbReference>
<dbReference type="SFLD" id="SFLDF00044">
    <property type="entry name" value="enolase-phosphatase"/>
    <property type="match status" value="1"/>
</dbReference>
<dbReference type="EMBL" id="CAADEW010000006">
    <property type="protein sequence ID" value="VFJ44278.1"/>
    <property type="molecule type" value="Genomic_DNA"/>
</dbReference>
<keyword evidence="4" id="KW-0479">Metal-binding</keyword>
<dbReference type="NCBIfam" id="TIGR01691">
    <property type="entry name" value="enolase-ppase"/>
    <property type="match status" value="1"/>
</dbReference>
<evidence type="ECO:0000256" key="4">
    <source>
        <dbReference type="HAMAP-Rule" id="MF_01681"/>
    </source>
</evidence>
<keyword evidence="2 4" id="KW-0378">Hydrolase</keyword>
<comment type="cofactor">
    <cofactor evidence="4">
        <name>Mg(2+)</name>
        <dbReference type="ChEBI" id="CHEBI:18420"/>
    </cofactor>
    <text evidence="4">Binds 1 Mg(2+) ion per subunit.</text>
</comment>
<organism evidence="5">
    <name type="scientific">Candidatus Kentrum sp. FW</name>
    <dbReference type="NCBI Taxonomy" id="2126338"/>
    <lineage>
        <taxon>Bacteria</taxon>
        <taxon>Pseudomonadati</taxon>
        <taxon>Pseudomonadota</taxon>
        <taxon>Gammaproteobacteria</taxon>
        <taxon>Candidatus Kentrum</taxon>
    </lineage>
</organism>
<comment type="catalytic activity">
    <reaction evidence="4">
        <text>5-methylsulfanyl-2,3-dioxopentyl phosphate + H2O = 1,2-dihydroxy-5-(methylsulfanyl)pent-1-en-3-one + phosphate</text>
        <dbReference type="Rhea" id="RHEA:21700"/>
        <dbReference type="ChEBI" id="CHEBI:15377"/>
        <dbReference type="ChEBI" id="CHEBI:43474"/>
        <dbReference type="ChEBI" id="CHEBI:49252"/>
        <dbReference type="ChEBI" id="CHEBI:58828"/>
        <dbReference type="EC" id="3.1.3.77"/>
    </reaction>
</comment>
<keyword evidence="4" id="KW-0460">Magnesium</keyword>
<dbReference type="Gene3D" id="3.40.50.1000">
    <property type="entry name" value="HAD superfamily/HAD-like"/>
    <property type="match status" value="1"/>
</dbReference>
<dbReference type="AlphaFoldDB" id="A0A450RYM3"/>
<evidence type="ECO:0000256" key="3">
    <source>
        <dbReference type="ARBA" id="ARBA00023167"/>
    </source>
</evidence>
<dbReference type="PANTHER" id="PTHR20371">
    <property type="entry name" value="ENOLASE-PHOSPHATASE E1"/>
    <property type="match status" value="1"/>
</dbReference>
<dbReference type="PRINTS" id="PR00413">
    <property type="entry name" value="HADHALOGNASE"/>
</dbReference>
<dbReference type="EC" id="3.1.3.77" evidence="4"/>
<comment type="pathway">
    <text evidence="4">Amino-acid biosynthesis; L-methionine biosynthesis via salvage pathway; L-methionine from S-methyl-5-thio-alpha-D-ribose 1-phosphate: step 4/6.</text>
</comment>
<comment type="subunit">
    <text evidence="4">Monomer.</text>
</comment>
<dbReference type="Gene3D" id="1.10.720.60">
    <property type="match status" value="1"/>
</dbReference>
<dbReference type="PANTHER" id="PTHR20371:SF1">
    <property type="entry name" value="ENOLASE-PHOSPHATASE E1"/>
    <property type="match status" value="1"/>
</dbReference>
<dbReference type="GO" id="GO:0043874">
    <property type="term" value="F:acireductone synthase activity"/>
    <property type="evidence" value="ECO:0007669"/>
    <property type="project" value="UniProtKB-EC"/>
</dbReference>
<dbReference type="CDD" id="cd01629">
    <property type="entry name" value="HAD_EP"/>
    <property type="match status" value="1"/>
</dbReference>
<keyword evidence="1 4" id="KW-0028">Amino-acid biosynthesis</keyword>
<proteinExistence type="inferred from homology"/>
<dbReference type="SUPFAM" id="SSF56784">
    <property type="entry name" value="HAD-like"/>
    <property type="match status" value="1"/>
</dbReference>
<dbReference type="InterPro" id="IPR023943">
    <property type="entry name" value="Enolase-ppase_E1"/>
</dbReference>
<dbReference type="GO" id="GO:0019509">
    <property type="term" value="P:L-methionine salvage from methylthioadenosine"/>
    <property type="evidence" value="ECO:0007669"/>
    <property type="project" value="UniProtKB-UniRule"/>
</dbReference>
<protein>
    <recommendedName>
        <fullName evidence="4">Enolase-phosphatase E1</fullName>
        <ecNumber evidence="4">3.1.3.77</ecNumber>
    </recommendedName>
    <alternativeName>
        <fullName evidence="4">2,3-diketo-5-methylthio-1-phosphopentane phosphatase</fullName>
    </alternativeName>
</protein>
<dbReference type="UniPathway" id="UPA00904">
    <property type="reaction ID" value="UER00876"/>
</dbReference>
<reference evidence="5" key="1">
    <citation type="submission" date="2019-02" db="EMBL/GenBank/DDBJ databases">
        <authorList>
            <person name="Gruber-Vodicka R. H."/>
            <person name="Seah K. B. B."/>
        </authorList>
    </citation>
    <scope>NUCLEOTIDE SEQUENCE</scope>
    <source>
        <strain evidence="5">BECK_BZ15</strain>
    </source>
</reference>
<dbReference type="SFLD" id="SFLDG01129">
    <property type="entry name" value="C1.5:_HAD__Beta-PGM__Phosphata"/>
    <property type="match status" value="1"/>
</dbReference>
<dbReference type="InterPro" id="IPR023214">
    <property type="entry name" value="HAD_sf"/>
</dbReference>
<name>A0A450RYM3_9GAMM</name>
<comment type="similarity">
    <text evidence="4">Belongs to the HAD-like hydrolase superfamily. MasA/MtnC family.</text>
</comment>
<evidence type="ECO:0000256" key="2">
    <source>
        <dbReference type="ARBA" id="ARBA00022801"/>
    </source>
</evidence>
<sequence length="231" mass="25741">MIKAIVTDIEGTTSSIRFVHDVLFPYVREHMAAFVRAHAEDPAVSAHLDEVRRQAGEVLDLDGVIQKLITWIDTDKKITPLKALQGMLWETGFHNGDFTGHVYDDAARCLDGWHAEGITLSVFSSGSTKAQRLLFSHSNVGDLTPLFSGFYDTRIGAKHEASAYAAIARDMCLPPADILFLSDIEDELNAARTAGMQTRWLVRDREPDPTASHRQVKDFDAIVSELKDFVR</sequence>
<evidence type="ECO:0000313" key="5">
    <source>
        <dbReference type="EMBL" id="VFJ44278.1"/>
    </source>
</evidence>
<comment type="pathway">
    <text evidence="4">Amino-acid biosynthesis; L-methionine biosynthesis via salvage pathway; L-methionine from S-methyl-5-thio-alpha-D-ribose 1-phosphate: step 3/6.</text>
</comment>
<dbReference type="GO" id="GO:0043715">
    <property type="term" value="F:2,3-diketo-5-methylthiopentyl-1-phosphate enolase activity"/>
    <property type="evidence" value="ECO:0007669"/>
    <property type="project" value="UniProtKB-UniRule"/>
</dbReference>
<dbReference type="InterPro" id="IPR036412">
    <property type="entry name" value="HAD-like_sf"/>
</dbReference>